<name>A0A2S5G916_9BACL</name>
<dbReference type="AlphaFoldDB" id="A0A2S5G916"/>
<gene>
    <name evidence="2" type="ORF">C4B60_16870</name>
</gene>
<dbReference type="Pfam" id="PF01740">
    <property type="entry name" value="STAS"/>
    <property type="match status" value="1"/>
</dbReference>
<dbReference type="PANTHER" id="PTHR33745">
    <property type="entry name" value="RSBT ANTAGONIST PROTEIN RSBS-RELATED"/>
    <property type="match status" value="1"/>
</dbReference>
<evidence type="ECO:0000313" key="3">
    <source>
        <dbReference type="Proteomes" id="UP000239047"/>
    </source>
</evidence>
<evidence type="ECO:0000259" key="1">
    <source>
        <dbReference type="PROSITE" id="PS50801"/>
    </source>
</evidence>
<dbReference type="InterPro" id="IPR051932">
    <property type="entry name" value="Bact_StressResp_Reg"/>
</dbReference>
<dbReference type="EMBL" id="PREZ01000006">
    <property type="protein sequence ID" value="PPA69486.1"/>
    <property type="molecule type" value="Genomic_DNA"/>
</dbReference>
<keyword evidence="3" id="KW-1185">Reference proteome</keyword>
<dbReference type="PANTHER" id="PTHR33745:SF8">
    <property type="entry name" value="BLUE-LIGHT PHOTORECEPTOR"/>
    <property type="match status" value="1"/>
</dbReference>
<dbReference type="InterPro" id="IPR036513">
    <property type="entry name" value="STAS_dom_sf"/>
</dbReference>
<organism evidence="2 3">
    <name type="scientific">Jeotgalibacillus proteolyticus</name>
    <dbReference type="NCBI Taxonomy" id="2082395"/>
    <lineage>
        <taxon>Bacteria</taxon>
        <taxon>Bacillati</taxon>
        <taxon>Bacillota</taxon>
        <taxon>Bacilli</taxon>
        <taxon>Bacillales</taxon>
        <taxon>Caryophanaceae</taxon>
        <taxon>Jeotgalibacillus</taxon>
    </lineage>
</organism>
<dbReference type="InterPro" id="IPR002645">
    <property type="entry name" value="STAS_dom"/>
</dbReference>
<accession>A0A2S5G916</accession>
<dbReference type="SUPFAM" id="SSF52091">
    <property type="entry name" value="SpoIIaa-like"/>
    <property type="match status" value="1"/>
</dbReference>
<sequence>MQHFNEQLPLPFLKLDKDGTIILYSTLAMEHFDLSEDHIKHIVDNESYEKLLRYSSNDKAPVVRMELNMKSRTSPVTLYEVYLTWDNELHASMILLPKDQSNMQLIEKMMSLQKRLAETDFELYEQREELEQILSRLHELSGPFIPLTDKMCLIPLFGDVTEEKINVISHSCLQSVFAGEYEDVLIDFTAVGNVEDKGIEQFVRLLKTLHVMTGKIIKIIGIKPHTAKTLNKYALEGFMEFNQSLKQVLQTHFTK</sequence>
<protein>
    <submittedName>
        <fullName evidence="2">Stressosome protein rsbRB</fullName>
    </submittedName>
</protein>
<dbReference type="OrthoDB" id="2624594at2"/>
<feature type="domain" description="STAS" evidence="1">
    <location>
        <begin position="127"/>
        <end position="252"/>
    </location>
</feature>
<proteinExistence type="predicted"/>
<comment type="caution">
    <text evidence="2">The sequence shown here is derived from an EMBL/GenBank/DDBJ whole genome shotgun (WGS) entry which is preliminary data.</text>
</comment>
<dbReference type="Proteomes" id="UP000239047">
    <property type="component" value="Unassembled WGS sequence"/>
</dbReference>
<reference evidence="2 3" key="1">
    <citation type="submission" date="2018-02" db="EMBL/GenBank/DDBJ databases">
        <title>Jeotgalibacillus proteolyticum sp. nov. a protease producing bacterium isolated from ocean sediments of Laizhou Bay.</title>
        <authorList>
            <person name="Li Y."/>
        </authorList>
    </citation>
    <scope>NUCLEOTIDE SEQUENCE [LARGE SCALE GENOMIC DNA]</scope>
    <source>
        <strain evidence="2 3">22-7</strain>
    </source>
</reference>
<dbReference type="Gene3D" id="3.30.750.24">
    <property type="entry name" value="STAS domain"/>
    <property type="match status" value="1"/>
</dbReference>
<dbReference type="PROSITE" id="PS50801">
    <property type="entry name" value="STAS"/>
    <property type="match status" value="1"/>
</dbReference>
<evidence type="ECO:0000313" key="2">
    <source>
        <dbReference type="EMBL" id="PPA69486.1"/>
    </source>
</evidence>